<organism evidence="3 4">
    <name type="scientific">Wohlfahrtiimonas chitiniclastica SH04</name>
    <dbReference type="NCBI Taxonomy" id="1261130"/>
    <lineage>
        <taxon>Bacteria</taxon>
        <taxon>Pseudomonadati</taxon>
        <taxon>Pseudomonadota</taxon>
        <taxon>Gammaproteobacteria</taxon>
        <taxon>Cardiobacteriales</taxon>
        <taxon>Ignatzschineriaceae</taxon>
        <taxon>Wohlfahrtiimonas</taxon>
    </lineage>
</organism>
<evidence type="ECO:0000313" key="3">
    <source>
        <dbReference type="EMBL" id="ELV07881.1"/>
    </source>
</evidence>
<dbReference type="InterPro" id="IPR011049">
    <property type="entry name" value="Serralysin-like_metalloprot_C"/>
</dbReference>
<dbReference type="Pfam" id="PF06594">
    <property type="entry name" value="HCBP_related"/>
    <property type="match status" value="1"/>
</dbReference>
<keyword evidence="1" id="KW-0106">Calcium</keyword>
<dbReference type="InterPro" id="IPR018511">
    <property type="entry name" value="Hemolysin-typ_Ca-bd_CS"/>
</dbReference>
<dbReference type="PROSITE" id="PS00330">
    <property type="entry name" value="HEMOLYSIN_CALCIUM"/>
    <property type="match status" value="1"/>
</dbReference>
<dbReference type="HOGENOM" id="CLU_1499530_0_0_6"/>
<accession>L8Y020</accession>
<evidence type="ECO:0000313" key="4">
    <source>
        <dbReference type="Proteomes" id="UP000011617"/>
    </source>
</evidence>
<dbReference type="RefSeq" id="WP_008315644.1">
    <property type="nucleotide sequence ID" value="NZ_KB372780.1"/>
</dbReference>
<dbReference type="InterPro" id="IPR010566">
    <property type="entry name" value="Haemolys_ca-bd"/>
</dbReference>
<sequence>MGGAGSDVYIVNVGDETTTIKTLNHEINDHDTIVFNEINSKDVHYYNQGSDLLIQYTESDSVIIKDFFKNGKGSSNSAWLTNKVKYFKFKDNVVLTLEELAQSKLIQWESQGSDLTGIHWRGDITVVANVDIAKGHTIELSGEAKDVHHVTGSNYDDRITTGTGNDTLIGGKGNDRLVGGA</sequence>
<dbReference type="EMBL" id="AOBV01000007">
    <property type="protein sequence ID" value="ELV07881.1"/>
    <property type="molecule type" value="Genomic_DNA"/>
</dbReference>
<dbReference type="InterPro" id="IPR001343">
    <property type="entry name" value="Hemolysn_Ca-bd"/>
</dbReference>
<dbReference type="SUPFAM" id="SSF51120">
    <property type="entry name" value="beta-Roll"/>
    <property type="match status" value="2"/>
</dbReference>
<dbReference type="AlphaFoldDB" id="L8Y020"/>
<reference evidence="3 4" key="1">
    <citation type="journal article" date="2013" name="Genome Announc.">
        <title>Complete Genome Sequence of Wohlfahrtiimonas chitiniclastica Strain SH04, Isolated from Chrysomya megacephala Collected from Pudong International Airport in China.</title>
        <authorList>
            <person name="Cao X.M."/>
            <person name="Chen T."/>
            <person name="Xu L.Z."/>
            <person name="Yao L.S."/>
            <person name="Qi J."/>
            <person name="Zhang X.L."/>
            <person name="Yan Q.L."/>
            <person name="Deng Y.H."/>
            <person name="Guo T.Y."/>
            <person name="Wang J."/>
            <person name="Hu K.X."/>
            <person name="Xu B.L."/>
        </authorList>
    </citation>
    <scope>NUCLEOTIDE SEQUENCE [LARGE SCALE GENOMIC DNA]</scope>
    <source>
        <strain evidence="3 4">SH04</strain>
    </source>
</reference>
<protein>
    <recommendedName>
        <fullName evidence="2">Haemolysin-type calcium binding-related domain-containing protein</fullName>
    </recommendedName>
</protein>
<feature type="non-terminal residue" evidence="3">
    <location>
        <position position="181"/>
    </location>
</feature>
<dbReference type="Proteomes" id="UP000011617">
    <property type="component" value="Unassembled WGS sequence"/>
</dbReference>
<dbReference type="Pfam" id="PF00353">
    <property type="entry name" value="HemolysinCabind"/>
    <property type="match status" value="1"/>
</dbReference>
<comment type="caution">
    <text evidence="3">The sequence shown here is derived from an EMBL/GenBank/DDBJ whole genome shotgun (WGS) entry which is preliminary data.</text>
</comment>
<keyword evidence="4" id="KW-1185">Reference proteome</keyword>
<feature type="domain" description="Haemolysin-type calcium binding-related" evidence="2">
    <location>
        <begin position="51"/>
        <end position="98"/>
    </location>
</feature>
<proteinExistence type="predicted"/>
<dbReference type="Gene3D" id="2.150.10.10">
    <property type="entry name" value="Serralysin-like metalloprotease, C-terminal"/>
    <property type="match status" value="1"/>
</dbReference>
<evidence type="ECO:0000256" key="1">
    <source>
        <dbReference type="ARBA" id="ARBA00022837"/>
    </source>
</evidence>
<evidence type="ECO:0000259" key="2">
    <source>
        <dbReference type="Pfam" id="PF06594"/>
    </source>
</evidence>
<dbReference type="GO" id="GO:0005509">
    <property type="term" value="F:calcium ion binding"/>
    <property type="evidence" value="ECO:0007669"/>
    <property type="project" value="InterPro"/>
</dbReference>
<gene>
    <name evidence="3" type="ORF">F387_00610</name>
</gene>
<name>L8Y020_9GAMM</name>